<name>A0A1E3AWZ9_9FIRM</name>
<evidence type="ECO:0000313" key="1">
    <source>
        <dbReference type="EMBL" id="ODM13217.1"/>
    </source>
</evidence>
<reference evidence="1 2" key="1">
    <citation type="submission" date="2016-07" db="EMBL/GenBank/DDBJ databases">
        <title>Characterization of isolates of Eisenbergiella tayi derived from blood cultures, using whole genome sequencing.</title>
        <authorList>
            <person name="Burdz T."/>
            <person name="Wiebe D."/>
            <person name="Huynh C."/>
            <person name="Bernard K."/>
        </authorList>
    </citation>
    <scope>NUCLEOTIDE SEQUENCE [LARGE SCALE GENOMIC DNA]</scope>
    <source>
        <strain evidence="1 2">NML 120489</strain>
    </source>
</reference>
<organism evidence="1 2">
    <name type="scientific">Eisenbergiella tayi</name>
    <dbReference type="NCBI Taxonomy" id="1432052"/>
    <lineage>
        <taxon>Bacteria</taxon>
        <taxon>Bacillati</taxon>
        <taxon>Bacillota</taxon>
        <taxon>Clostridia</taxon>
        <taxon>Lachnospirales</taxon>
        <taxon>Lachnospiraceae</taxon>
        <taxon>Eisenbergiella</taxon>
    </lineage>
</organism>
<accession>A0A1E3AWZ9</accession>
<evidence type="ECO:0000313" key="2">
    <source>
        <dbReference type="Proteomes" id="UP000095003"/>
    </source>
</evidence>
<dbReference type="AlphaFoldDB" id="A0A1E3AWZ9"/>
<proteinExistence type="predicted"/>
<dbReference type="Proteomes" id="UP000095003">
    <property type="component" value="Unassembled WGS sequence"/>
</dbReference>
<protein>
    <submittedName>
        <fullName evidence="1">Uncharacterized protein</fullName>
    </submittedName>
</protein>
<dbReference type="GeneID" id="93299442"/>
<comment type="caution">
    <text evidence="1">The sequence shown here is derived from an EMBL/GenBank/DDBJ whole genome shotgun (WGS) entry which is preliminary data.</text>
</comment>
<dbReference type="EMBL" id="MCGI01000001">
    <property type="protein sequence ID" value="ODM13217.1"/>
    <property type="molecule type" value="Genomic_DNA"/>
</dbReference>
<sequence>MHMQVMVQADYKEQEMEEMRIKDMKSTKNNPDKIPENENLYCDSWILILNRDIRNSLVRNNRLQDY</sequence>
<dbReference type="RefSeq" id="WP_069155906.1">
    <property type="nucleotide sequence ID" value="NZ_DBFYTC010000271.1"/>
</dbReference>
<gene>
    <name evidence="1" type="ORF">BEH84_00932</name>
</gene>